<reference evidence="2" key="1">
    <citation type="journal article" date="2019" name="Int. J. Syst. Evol. Microbiol.">
        <title>The Global Catalogue of Microorganisms (GCM) 10K type strain sequencing project: providing services to taxonomists for standard genome sequencing and annotation.</title>
        <authorList>
            <consortium name="The Broad Institute Genomics Platform"/>
            <consortium name="The Broad Institute Genome Sequencing Center for Infectious Disease"/>
            <person name="Wu L."/>
            <person name="Ma J."/>
        </authorList>
    </citation>
    <scope>NUCLEOTIDE SEQUENCE [LARGE SCALE GENOMIC DNA]</scope>
    <source>
        <strain evidence="2">JCM 17986</strain>
    </source>
</reference>
<sequence length="72" mass="7787">MVVGTRCQAGGTVRRGAGEVKRVACEAVDNRRLWTKSLLPRRRFGQRGIQGTPQAGVIIGESVSVERGSHAR</sequence>
<keyword evidence="2" id="KW-1185">Reference proteome</keyword>
<gene>
    <name evidence="1" type="ORF">GCM10023205_16390</name>
</gene>
<evidence type="ECO:0000313" key="2">
    <source>
        <dbReference type="Proteomes" id="UP001500466"/>
    </source>
</evidence>
<evidence type="ECO:0000313" key="1">
    <source>
        <dbReference type="EMBL" id="GAA4955248.1"/>
    </source>
</evidence>
<protein>
    <submittedName>
        <fullName evidence="1">Uncharacterized protein</fullName>
    </submittedName>
</protein>
<accession>A0ABP9GWW3</accession>
<dbReference type="EMBL" id="BAABHS010000005">
    <property type="protein sequence ID" value="GAA4955248.1"/>
    <property type="molecule type" value="Genomic_DNA"/>
</dbReference>
<comment type="caution">
    <text evidence="1">The sequence shown here is derived from an EMBL/GenBank/DDBJ whole genome shotgun (WGS) entry which is preliminary data.</text>
</comment>
<proteinExistence type="predicted"/>
<name>A0ABP9GWW3_9ACTN</name>
<dbReference type="Proteomes" id="UP001500466">
    <property type="component" value="Unassembled WGS sequence"/>
</dbReference>
<organism evidence="1 2">
    <name type="scientific">Yinghuangia aomiensis</name>
    <dbReference type="NCBI Taxonomy" id="676205"/>
    <lineage>
        <taxon>Bacteria</taxon>
        <taxon>Bacillati</taxon>
        <taxon>Actinomycetota</taxon>
        <taxon>Actinomycetes</taxon>
        <taxon>Kitasatosporales</taxon>
        <taxon>Streptomycetaceae</taxon>
        <taxon>Yinghuangia</taxon>
    </lineage>
</organism>